<accession>A0ABY4ZVJ0</accession>
<dbReference type="InterPro" id="IPR052529">
    <property type="entry name" value="Bact_Transport_Assoc"/>
</dbReference>
<dbReference type="Proteomes" id="UP001057520">
    <property type="component" value="Chromosome"/>
</dbReference>
<keyword evidence="1" id="KW-0812">Transmembrane</keyword>
<feature type="transmembrane region" description="Helical" evidence="1">
    <location>
        <begin position="261"/>
        <end position="279"/>
    </location>
</feature>
<organism evidence="3 4">
    <name type="scientific">Caulobacter segnis</name>
    <dbReference type="NCBI Taxonomy" id="88688"/>
    <lineage>
        <taxon>Bacteria</taxon>
        <taxon>Pseudomonadati</taxon>
        <taxon>Pseudomonadota</taxon>
        <taxon>Alphaproteobacteria</taxon>
        <taxon>Caulobacterales</taxon>
        <taxon>Caulobacteraceae</taxon>
        <taxon>Caulobacter</taxon>
    </lineage>
</organism>
<feature type="domain" description="DUF418" evidence="2">
    <location>
        <begin position="248"/>
        <end position="409"/>
    </location>
</feature>
<feature type="transmembrane region" description="Helical" evidence="1">
    <location>
        <begin position="229"/>
        <end position="249"/>
    </location>
</feature>
<keyword evidence="1" id="KW-0472">Membrane</keyword>
<evidence type="ECO:0000256" key="1">
    <source>
        <dbReference type="SAM" id="Phobius"/>
    </source>
</evidence>
<proteinExistence type="predicted"/>
<reference evidence="3 4" key="1">
    <citation type="submission" date="2022-04" db="EMBL/GenBank/DDBJ databases">
        <title>Genome sequence of soybean root-associated Caulobacter segnis RL271.</title>
        <authorList>
            <person name="Longley R."/>
            <person name="Bonito G."/>
            <person name="Trigodet F."/>
            <person name="Crosson S."/>
            <person name="Fiebig A."/>
        </authorList>
    </citation>
    <scope>NUCLEOTIDE SEQUENCE [LARGE SCALE GENOMIC DNA]</scope>
    <source>
        <strain evidence="3 4">RL271</strain>
    </source>
</reference>
<feature type="transmembrane region" description="Helical" evidence="1">
    <location>
        <begin position="116"/>
        <end position="143"/>
    </location>
</feature>
<gene>
    <name evidence="3" type="ORF">MZV50_03420</name>
</gene>
<feature type="transmembrane region" description="Helical" evidence="1">
    <location>
        <begin position="29"/>
        <end position="49"/>
    </location>
</feature>
<keyword evidence="4" id="KW-1185">Reference proteome</keyword>
<feature type="transmembrane region" description="Helical" evidence="1">
    <location>
        <begin position="370"/>
        <end position="391"/>
    </location>
</feature>
<evidence type="ECO:0000259" key="2">
    <source>
        <dbReference type="Pfam" id="PF04235"/>
    </source>
</evidence>
<evidence type="ECO:0000313" key="4">
    <source>
        <dbReference type="Proteomes" id="UP001057520"/>
    </source>
</evidence>
<protein>
    <submittedName>
        <fullName evidence="3">DUF418 domain-containing protein</fullName>
    </submittedName>
</protein>
<dbReference type="Pfam" id="PF04235">
    <property type="entry name" value="DUF418"/>
    <property type="match status" value="1"/>
</dbReference>
<dbReference type="PANTHER" id="PTHR30590">
    <property type="entry name" value="INNER MEMBRANE PROTEIN"/>
    <property type="match status" value="1"/>
</dbReference>
<evidence type="ECO:0000313" key="3">
    <source>
        <dbReference type="EMBL" id="USQ96649.1"/>
    </source>
</evidence>
<feature type="transmembrane region" description="Helical" evidence="1">
    <location>
        <begin position="300"/>
        <end position="321"/>
    </location>
</feature>
<name>A0ABY4ZVJ0_9CAUL</name>
<keyword evidence="1" id="KW-1133">Transmembrane helix</keyword>
<dbReference type="PANTHER" id="PTHR30590:SF2">
    <property type="entry name" value="INNER MEMBRANE PROTEIN"/>
    <property type="match status" value="1"/>
</dbReference>
<sequence length="416" mass="45599">MTDADLSPAQRPVALRPVAKGDRHLSLDILRGLGVMGILAVNAVGFAQPMAVYVSPELSPFPLVGSEAAAWWIVQTFFHYKFVTLFSILFGVSILLVGGERSDVARSALLRRRLFWLLVIGLIHGALIWFGDILLLYACTGLLVMRARSWPPRRLVGVSIAVLLLGSALAVVPMIVLEGAPLEVRARVVSQMGPPAGDTDIPAAIAAMRSGLASATAANFKQWTSLQTASLIIFIWRTGALMLLGMALFKTGFLTGKARTWVYGLLIALGAIGLVWTGWENGMKLATSFAKPQALGRYNLAYEFMTLPITLGYASLAILLIRSATVRVLLTPLARLGQMAFTNYLTQSIIMTTLFWSGRGLGLFGQLDRVQLWMCVIAIWALQLIWSPLWLARFRMGPLEWIWRRLSYGQGLERAG</sequence>
<dbReference type="EMBL" id="CP096040">
    <property type="protein sequence ID" value="USQ96649.1"/>
    <property type="molecule type" value="Genomic_DNA"/>
</dbReference>
<feature type="transmembrane region" description="Helical" evidence="1">
    <location>
        <begin position="69"/>
        <end position="96"/>
    </location>
</feature>
<feature type="transmembrane region" description="Helical" evidence="1">
    <location>
        <begin position="341"/>
        <end position="358"/>
    </location>
</feature>
<feature type="transmembrane region" description="Helical" evidence="1">
    <location>
        <begin position="155"/>
        <end position="177"/>
    </location>
</feature>
<dbReference type="InterPro" id="IPR007349">
    <property type="entry name" value="DUF418"/>
</dbReference>